<dbReference type="PROSITE" id="PS50297">
    <property type="entry name" value="ANK_REP_REGION"/>
    <property type="match status" value="1"/>
</dbReference>
<evidence type="ECO:0000256" key="1">
    <source>
        <dbReference type="ARBA" id="ARBA00022737"/>
    </source>
</evidence>
<dbReference type="InterPro" id="IPR036770">
    <property type="entry name" value="Ankyrin_rpt-contain_sf"/>
</dbReference>
<protein>
    <recommendedName>
        <fullName evidence="6">Ankyrin</fullName>
    </recommendedName>
</protein>
<dbReference type="SMART" id="SM00248">
    <property type="entry name" value="ANK"/>
    <property type="match status" value="4"/>
</dbReference>
<keyword evidence="1" id="KW-0677">Repeat</keyword>
<dbReference type="PANTHER" id="PTHR24198:SF165">
    <property type="entry name" value="ANKYRIN REPEAT-CONTAINING PROTEIN-RELATED"/>
    <property type="match status" value="1"/>
</dbReference>
<keyword evidence="2 3" id="KW-0040">ANK repeat</keyword>
<dbReference type="InterPro" id="IPR002110">
    <property type="entry name" value="Ankyrin_rpt"/>
</dbReference>
<dbReference type="Pfam" id="PF12796">
    <property type="entry name" value="Ank_2"/>
    <property type="match status" value="1"/>
</dbReference>
<feature type="repeat" description="ANK" evidence="3">
    <location>
        <begin position="296"/>
        <end position="321"/>
    </location>
</feature>
<proteinExistence type="predicted"/>
<name>A0ABR1SX87_9PEZI</name>
<organism evidence="4 5">
    <name type="scientific">Apiospora rasikravindrae</name>
    <dbReference type="NCBI Taxonomy" id="990691"/>
    <lineage>
        <taxon>Eukaryota</taxon>
        <taxon>Fungi</taxon>
        <taxon>Dikarya</taxon>
        <taxon>Ascomycota</taxon>
        <taxon>Pezizomycotina</taxon>
        <taxon>Sordariomycetes</taxon>
        <taxon>Xylariomycetidae</taxon>
        <taxon>Amphisphaeriales</taxon>
        <taxon>Apiosporaceae</taxon>
        <taxon>Apiospora</taxon>
    </lineage>
</organism>
<dbReference type="PROSITE" id="PS50088">
    <property type="entry name" value="ANK_REPEAT"/>
    <property type="match status" value="1"/>
</dbReference>
<keyword evidence="5" id="KW-1185">Reference proteome</keyword>
<comment type="caution">
    <text evidence="4">The sequence shown here is derived from an EMBL/GenBank/DDBJ whole genome shotgun (WGS) entry which is preliminary data.</text>
</comment>
<evidence type="ECO:0008006" key="6">
    <source>
        <dbReference type="Google" id="ProtNLM"/>
    </source>
</evidence>
<gene>
    <name evidence="4" type="ORF">PG993_007352</name>
</gene>
<dbReference type="Gene3D" id="1.25.40.20">
    <property type="entry name" value="Ankyrin repeat-containing domain"/>
    <property type="match status" value="2"/>
</dbReference>
<dbReference type="SUPFAM" id="SSF48403">
    <property type="entry name" value="Ankyrin repeat"/>
    <property type="match status" value="1"/>
</dbReference>
<dbReference type="Proteomes" id="UP001444661">
    <property type="component" value="Unassembled WGS sequence"/>
</dbReference>
<evidence type="ECO:0000256" key="3">
    <source>
        <dbReference type="PROSITE-ProRule" id="PRU00023"/>
    </source>
</evidence>
<accession>A0ABR1SX87</accession>
<dbReference type="EMBL" id="JAQQWK010000006">
    <property type="protein sequence ID" value="KAK8038941.1"/>
    <property type="molecule type" value="Genomic_DNA"/>
</dbReference>
<evidence type="ECO:0000313" key="4">
    <source>
        <dbReference type="EMBL" id="KAK8038941.1"/>
    </source>
</evidence>
<reference evidence="4 5" key="1">
    <citation type="submission" date="2023-01" db="EMBL/GenBank/DDBJ databases">
        <title>Analysis of 21 Apiospora genomes using comparative genomics revels a genus with tremendous synthesis potential of carbohydrate active enzymes and secondary metabolites.</title>
        <authorList>
            <person name="Sorensen T."/>
        </authorList>
    </citation>
    <scope>NUCLEOTIDE SEQUENCE [LARGE SCALE GENOMIC DNA]</scope>
    <source>
        <strain evidence="4 5">CBS 33761</strain>
    </source>
</reference>
<evidence type="ECO:0000256" key="2">
    <source>
        <dbReference type="ARBA" id="ARBA00023043"/>
    </source>
</evidence>
<evidence type="ECO:0000313" key="5">
    <source>
        <dbReference type="Proteomes" id="UP001444661"/>
    </source>
</evidence>
<sequence length="524" mass="58664">MIESPRLPVEVLFKVIQYLYSDFFHISHLFAPFAARVLYNEQGTECAPSSLLHRVLDKLGVAPNRDERLKTLAILYRQACDCVQTLPQPSWSSSRYPFTGTACDYSWVRADRDQGLRGHLIPAAILLGIREAYENVFTFSTIVTDDVVELMTQDSEHFGTPLYAAVTAHQNELALALLSWMKRANRRDSRDLLRATVISNNVFMLQQLLQSTQCMIRDKRISSREALVEAAKLGYADIASCLFSHARDVYPDMIDTDLLSESVHYASLYGHIDYLEVLVRQGDVDLEARPCERRLSRATPLMIAAWRGNTELLQWLLRRGACSRNSVLAAIDGDEPEALRILYEAGIGQTIPSEDADAPSEEDWNEELLLRAFLLDSHKTFRYLLIHHKALVVAPRHGPEPNDYWMAKACAWGKLGIFEALLDVGVPLHAPLGVTPGWTAMHFALASSVPTAKQIVRKMLDMGAPKPNQSGVCQSDDAVDGFREGVLRPDFNRYWSGMPFSTQLGFSGPCPMDQAIGTETSGIY</sequence>
<dbReference type="PANTHER" id="PTHR24198">
    <property type="entry name" value="ANKYRIN REPEAT AND PROTEIN KINASE DOMAIN-CONTAINING PROTEIN"/>
    <property type="match status" value="1"/>
</dbReference>